<organism evidence="2 3">
    <name type="scientific">Nothophoma quercina</name>
    <dbReference type="NCBI Taxonomy" id="749835"/>
    <lineage>
        <taxon>Eukaryota</taxon>
        <taxon>Fungi</taxon>
        <taxon>Dikarya</taxon>
        <taxon>Ascomycota</taxon>
        <taxon>Pezizomycotina</taxon>
        <taxon>Dothideomycetes</taxon>
        <taxon>Pleosporomycetidae</taxon>
        <taxon>Pleosporales</taxon>
        <taxon>Pleosporineae</taxon>
        <taxon>Didymellaceae</taxon>
        <taxon>Nothophoma</taxon>
    </lineage>
</organism>
<sequence>MLSTLFTNILLLLSILNLSAAVPGPKPSLAQVQARQVSVTPSQAELCLDYERTANMSTIGANGTYRTVLLQKSSTGTIYNARMMDAAIAKLPKLTADTILNTACGNWTAIAMREAERNFTLGVVAQFTTEGLPVGIKAGPEVLGIVGAIATLLSIVALDAVHTWSRETRNEKMDSFKNLRPDPEKYHRETPWLSEQLLMQTFEYPKPPMLQANTLLEKYSTHQISYEADALNA</sequence>
<gene>
    <name evidence="2" type="ORF">SLS59_009670</name>
</gene>
<reference evidence="2 3" key="1">
    <citation type="submission" date="2024-02" db="EMBL/GenBank/DDBJ databases">
        <title>De novo assembly and annotation of 12 fungi associated with fruit tree decline syndrome in Ontario, Canada.</title>
        <authorList>
            <person name="Sulman M."/>
            <person name="Ellouze W."/>
            <person name="Ilyukhin E."/>
        </authorList>
    </citation>
    <scope>NUCLEOTIDE SEQUENCE [LARGE SCALE GENOMIC DNA]</scope>
    <source>
        <strain evidence="2 3">M97-236</strain>
    </source>
</reference>
<feature type="signal peptide" evidence="1">
    <location>
        <begin position="1"/>
        <end position="21"/>
    </location>
</feature>
<evidence type="ECO:0000256" key="1">
    <source>
        <dbReference type="SAM" id="SignalP"/>
    </source>
</evidence>
<proteinExistence type="predicted"/>
<protein>
    <submittedName>
        <fullName evidence="2">Uncharacterized protein</fullName>
    </submittedName>
</protein>
<keyword evidence="3" id="KW-1185">Reference proteome</keyword>
<evidence type="ECO:0000313" key="3">
    <source>
        <dbReference type="Proteomes" id="UP001521222"/>
    </source>
</evidence>
<dbReference type="Proteomes" id="UP001521222">
    <property type="component" value="Unassembled WGS sequence"/>
</dbReference>
<evidence type="ECO:0000313" key="2">
    <source>
        <dbReference type="EMBL" id="KAL1592578.1"/>
    </source>
</evidence>
<keyword evidence="1" id="KW-0732">Signal</keyword>
<name>A0ABR3QKU1_9PLEO</name>
<comment type="caution">
    <text evidence="2">The sequence shown here is derived from an EMBL/GenBank/DDBJ whole genome shotgun (WGS) entry which is preliminary data.</text>
</comment>
<dbReference type="EMBL" id="JAKIXB020000045">
    <property type="protein sequence ID" value="KAL1592578.1"/>
    <property type="molecule type" value="Genomic_DNA"/>
</dbReference>
<accession>A0ABR3QKU1</accession>
<feature type="chain" id="PRO_5045319775" evidence="1">
    <location>
        <begin position="22"/>
        <end position="233"/>
    </location>
</feature>